<evidence type="ECO:0000256" key="1">
    <source>
        <dbReference type="SAM" id="MobiDB-lite"/>
    </source>
</evidence>
<accession>A0A6J4UA53</accession>
<feature type="region of interest" description="Disordered" evidence="1">
    <location>
        <begin position="1"/>
        <end position="99"/>
    </location>
</feature>
<protein>
    <submittedName>
        <fullName evidence="2">Uncharacterized protein</fullName>
    </submittedName>
</protein>
<dbReference type="AlphaFoldDB" id="A0A6J4UA53"/>
<reference evidence="2" key="1">
    <citation type="submission" date="2020-02" db="EMBL/GenBank/DDBJ databases">
        <authorList>
            <person name="Meier V. D."/>
        </authorList>
    </citation>
    <scope>NUCLEOTIDE SEQUENCE</scope>
    <source>
        <strain evidence="2">AVDCRST_MAG19</strain>
    </source>
</reference>
<evidence type="ECO:0000313" key="2">
    <source>
        <dbReference type="EMBL" id="CAA9543805.1"/>
    </source>
</evidence>
<dbReference type="EMBL" id="CADCWL010000007">
    <property type="protein sequence ID" value="CAA9543805.1"/>
    <property type="molecule type" value="Genomic_DNA"/>
</dbReference>
<gene>
    <name evidence="2" type="ORF">AVDCRST_MAG19-125</name>
</gene>
<proteinExistence type="predicted"/>
<feature type="compositionally biased region" description="Basic and acidic residues" evidence="1">
    <location>
        <begin position="1"/>
        <end position="37"/>
    </location>
</feature>
<sequence>MKRGGGDPRRGVTGRRTVEREERGGHRHESVDHEHPTDAGLMDPAGAEVPGTGILGDETLVRDLADDADGESAPGIYPAPPAHTGGAARPGPTRDPGQG</sequence>
<organism evidence="2">
    <name type="scientific">uncultured Thermomicrobiales bacterium</name>
    <dbReference type="NCBI Taxonomy" id="1645740"/>
    <lineage>
        <taxon>Bacteria</taxon>
        <taxon>Pseudomonadati</taxon>
        <taxon>Thermomicrobiota</taxon>
        <taxon>Thermomicrobia</taxon>
        <taxon>Thermomicrobiales</taxon>
        <taxon>environmental samples</taxon>
    </lineage>
</organism>
<name>A0A6J4UA53_9BACT</name>